<evidence type="ECO:0000313" key="2">
    <source>
        <dbReference type="EMBL" id="RHW41517.1"/>
    </source>
</evidence>
<accession>A0A417YVU4</accession>
<keyword evidence="2" id="KW-0808">Transferase</keyword>
<organism evidence="2 3">
    <name type="scientific">Neobacillus notoginsengisoli</name>
    <dbReference type="NCBI Taxonomy" id="1578198"/>
    <lineage>
        <taxon>Bacteria</taxon>
        <taxon>Bacillati</taxon>
        <taxon>Bacillota</taxon>
        <taxon>Bacilli</taxon>
        <taxon>Bacillales</taxon>
        <taxon>Bacillaceae</taxon>
        <taxon>Neobacillus</taxon>
    </lineage>
</organism>
<name>A0A417YVU4_9BACI</name>
<dbReference type="CDD" id="cd04301">
    <property type="entry name" value="NAT_SF"/>
    <property type="match status" value="1"/>
</dbReference>
<gene>
    <name evidence="2" type="ORF">D1B31_07280</name>
</gene>
<dbReference type="Proteomes" id="UP000284416">
    <property type="component" value="Unassembled WGS sequence"/>
</dbReference>
<dbReference type="Pfam" id="PF00583">
    <property type="entry name" value="Acetyltransf_1"/>
    <property type="match status" value="1"/>
</dbReference>
<dbReference type="InterPro" id="IPR000182">
    <property type="entry name" value="GNAT_dom"/>
</dbReference>
<keyword evidence="3" id="KW-1185">Reference proteome</keyword>
<evidence type="ECO:0000259" key="1">
    <source>
        <dbReference type="PROSITE" id="PS51186"/>
    </source>
</evidence>
<feature type="domain" description="N-acetyltransferase" evidence="1">
    <location>
        <begin position="147"/>
        <end position="290"/>
    </location>
</feature>
<evidence type="ECO:0000313" key="3">
    <source>
        <dbReference type="Proteomes" id="UP000284416"/>
    </source>
</evidence>
<comment type="caution">
    <text evidence="2">The sequence shown here is derived from an EMBL/GenBank/DDBJ whole genome shotgun (WGS) entry which is preliminary data.</text>
</comment>
<reference evidence="2 3" key="1">
    <citation type="journal article" date="2017" name="Int. J. Syst. Evol. Microbiol.">
        <title>Bacillus notoginsengisoli sp. nov., a novel bacterium isolated from the rhizosphere of Panax notoginseng.</title>
        <authorList>
            <person name="Zhang M.Y."/>
            <person name="Cheng J."/>
            <person name="Cai Y."/>
            <person name="Zhang T.Y."/>
            <person name="Wu Y.Y."/>
            <person name="Manikprabhu D."/>
            <person name="Li W.J."/>
            <person name="Zhang Y.X."/>
        </authorList>
    </citation>
    <scope>NUCLEOTIDE SEQUENCE [LARGE SCALE GENOMIC DNA]</scope>
    <source>
        <strain evidence="2 3">JCM 30743</strain>
    </source>
</reference>
<sequence>MMKALALKSGRHSRIRMCMRSGLRVKSRRFIECGGNTRKGSVMEQVKQIESLFGSDFNLLAGLPISIVLEQKVPGELNEWESKITKLIEISRQMGVERTGVTIHTGNPEAGRLLVEKGFEHFSSKVDVHKDLKNHEASAKKTSWRSLESTDLSEEEFKDYWEQAMSFSANQASTLTMDQQLESVRTELGEGWPSVCRVFFEGETAIGVAIPHIEPGMPGEGRLFYFGILPSARGRGLGSFLHKEALSMLKEIGAEVYVGSTHVANVAMQRVFERNGCEVRAYTESYYLYF</sequence>
<dbReference type="GO" id="GO:0016747">
    <property type="term" value="F:acyltransferase activity, transferring groups other than amino-acyl groups"/>
    <property type="evidence" value="ECO:0007669"/>
    <property type="project" value="InterPro"/>
</dbReference>
<protein>
    <submittedName>
        <fullName evidence="2">GNAT family N-acetyltransferase</fullName>
    </submittedName>
</protein>
<dbReference type="AlphaFoldDB" id="A0A417YVU4"/>
<dbReference type="InterPro" id="IPR016181">
    <property type="entry name" value="Acyl_CoA_acyltransferase"/>
</dbReference>
<dbReference type="Gene3D" id="3.40.630.30">
    <property type="match status" value="1"/>
</dbReference>
<dbReference type="SUPFAM" id="SSF55729">
    <property type="entry name" value="Acyl-CoA N-acyltransferases (Nat)"/>
    <property type="match status" value="1"/>
</dbReference>
<dbReference type="PROSITE" id="PS51186">
    <property type="entry name" value="GNAT"/>
    <property type="match status" value="1"/>
</dbReference>
<proteinExistence type="predicted"/>
<dbReference type="EMBL" id="QWEG01000004">
    <property type="protein sequence ID" value="RHW41517.1"/>
    <property type="molecule type" value="Genomic_DNA"/>
</dbReference>